<keyword evidence="2" id="KW-1185">Reference proteome</keyword>
<dbReference type="OrthoDB" id="1493159at2"/>
<dbReference type="KEGG" id="aue:C5O00_11590"/>
<accession>A0A2S0HYY3</accession>
<dbReference type="AlphaFoldDB" id="A0A2S0HYY3"/>
<evidence type="ECO:0008006" key="3">
    <source>
        <dbReference type="Google" id="ProtNLM"/>
    </source>
</evidence>
<evidence type="ECO:0000313" key="1">
    <source>
        <dbReference type="EMBL" id="AVI51774.1"/>
    </source>
</evidence>
<reference evidence="1 2" key="1">
    <citation type="submission" date="2018-02" db="EMBL/GenBank/DDBJ databases">
        <title>Genomic analysis of the strain RR4-38 isolated from a seawater recirculating aquaculture system.</title>
        <authorList>
            <person name="Kim Y.-S."/>
            <person name="Jang Y.H."/>
            <person name="Kim K.-H."/>
        </authorList>
    </citation>
    <scope>NUCLEOTIDE SEQUENCE [LARGE SCALE GENOMIC DNA]</scope>
    <source>
        <strain evidence="1 2">RR4-38</strain>
    </source>
</reference>
<proteinExistence type="predicted"/>
<dbReference type="PROSITE" id="PS51257">
    <property type="entry name" value="PROKAR_LIPOPROTEIN"/>
    <property type="match status" value="1"/>
</dbReference>
<gene>
    <name evidence="1" type="ORF">C5O00_11590</name>
</gene>
<sequence>MHLKYFFLILTILFLSCKKNDDDTSGSDCDQATIISAEQFENGPNAPLTIIEMSIEEDCLRVKFSASGCSGESWVVELIDKGVVLEALPPIRLLRISLLNNEACLAVFTRELTFDLTQLQLPETNEIFLNIANSDEQILYMY</sequence>
<evidence type="ECO:0000313" key="2">
    <source>
        <dbReference type="Proteomes" id="UP000238442"/>
    </source>
</evidence>
<dbReference type="EMBL" id="CP027062">
    <property type="protein sequence ID" value="AVI51774.1"/>
    <property type="molecule type" value="Genomic_DNA"/>
</dbReference>
<dbReference type="RefSeq" id="WP_105217014.1">
    <property type="nucleotide sequence ID" value="NZ_CP027062.1"/>
</dbReference>
<protein>
    <recommendedName>
        <fullName evidence="3">Lipoprotein</fullName>
    </recommendedName>
</protein>
<organism evidence="1 2">
    <name type="scientific">Pukyongia salina</name>
    <dbReference type="NCBI Taxonomy" id="2094025"/>
    <lineage>
        <taxon>Bacteria</taxon>
        <taxon>Pseudomonadati</taxon>
        <taxon>Bacteroidota</taxon>
        <taxon>Flavobacteriia</taxon>
        <taxon>Flavobacteriales</taxon>
        <taxon>Flavobacteriaceae</taxon>
        <taxon>Pukyongia</taxon>
    </lineage>
</organism>
<name>A0A2S0HYY3_9FLAO</name>
<dbReference type="Proteomes" id="UP000238442">
    <property type="component" value="Chromosome"/>
</dbReference>